<dbReference type="Proteomes" id="UP000287239">
    <property type="component" value="Unassembled WGS sequence"/>
</dbReference>
<comment type="caution">
    <text evidence="3">The sequence shown here is derived from an EMBL/GenBank/DDBJ whole genome shotgun (WGS) entry which is preliminary data.</text>
</comment>
<dbReference type="AlphaFoldDB" id="A0A429ZBQ1"/>
<keyword evidence="2" id="KW-0732">Signal</keyword>
<keyword evidence="4" id="KW-1185">Reference proteome</keyword>
<feature type="signal peptide" evidence="2">
    <location>
        <begin position="1"/>
        <end position="24"/>
    </location>
</feature>
<dbReference type="RefSeq" id="WP_126782510.1">
    <property type="nucleotide sequence ID" value="NZ_CAUQJP010000091.1"/>
</dbReference>
<feature type="transmembrane region" description="Helical" evidence="1">
    <location>
        <begin position="74"/>
        <end position="92"/>
    </location>
</feature>
<keyword evidence="1" id="KW-0472">Membrane</keyword>
<dbReference type="GeneID" id="98569615"/>
<organism evidence="3 4">
    <name type="scientific">Vagococcus salmoninarum</name>
    <dbReference type="NCBI Taxonomy" id="2739"/>
    <lineage>
        <taxon>Bacteria</taxon>
        <taxon>Bacillati</taxon>
        <taxon>Bacillota</taxon>
        <taxon>Bacilli</taxon>
        <taxon>Lactobacillales</taxon>
        <taxon>Enterococcaceae</taxon>
        <taxon>Vagococcus</taxon>
    </lineage>
</organism>
<evidence type="ECO:0008006" key="5">
    <source>
        <dbReference type="Google" id="ProtNLM"/>
    </source>
</evidence>
<gene>
    <name evidence="3" type="ORF">CBF35_14805</name>
</gene>
<sequence>MIKKHFIKMTFPMVLLLIFSPIGGIKTTADINGSNFSGNGKITFYDKSQGEKPKDSIIINEKPLPQTSNQASPLTSLIGIGIILAICFRYSINKEKS</sequence>
<dbReference type="EMBL" id="NGJU01000034">
    <property type="protein sequence ID" value="RST91075.1"/>
    <property type="molecule type" value="Genomic_DNA"/>
</dbReference>
<evidence type="ECO:0000313" key="3">
    <source>
        <dbReference type="EMBL" id="RST91075.1"/>
    </source>
</evidence>
<proteinExistence type="predicted"/>
<reference evidence="3 4" key="1">
    <citation type="submission" date="2017-05" db="EMBL/GenBank/DDBJ databases">
        <title>Vagococcus spp. assemblies.</title>
        <authorList>
            <person name="Gulvik C.A."/>
        </authorList>
    </citation>
    <scope>NUCLEOTIDE SEQUENCE [LARGE SCALE GENOMIC DNA]</scope>
    <source>
        <strain evidence="3 4">NCFB 2777</strain>
    </source>
</reference>
<feature type="chain" id="PRO_5038927743" description="Gram-positive cocci surface proteins LPxTG domain-containing protein" evidence="2">
    <location>
        <begin position="25"/>
        <end position="97"/>
    </location>
</feature>
<accession>A0A429ZBQ1</accession>
<keyword evidence="1" id="KW-0812">Transmembrane</keyword>
<protein>
    <recommendedName>
        <fullName evidence="5">Gram-positive cocci surface proteins LPxTG domain-containing protein</fullName>
    </recommendedName>
</protein>
<name>A0A429ZBQ1_9ENTE</name>
<evidence type="ECO:0000256" key="2">
    <source>
        <dbReference type="SAM" id="SignalP"/>
    </source>
</evidence>
<evidence type="ECO:0000256" key="1">
    <source>
        <dbReference type="SAM" id="Phobius"/>
    </source>
</evidence>
<evidence type="ECO:0000313" key="4">
    <source>
        <dbReference type="Proteomes" id="UP000287239"/>
    </source>
</evidence>
<keyword evidence="1" id="KW-1133">Transmembrane helix</keyword>